<name>A8LIQ8_DINSH</name>
<keyword evidence="3" id="KW-0032">Aminotransferase</keyword>
<dbReference type="eggNOG" id="COG0520">
    <property type="taxonomic scope" value="Bacteria"/>
</dbReference>
<keyword evidence="1" id="KW-0663">Pyridoxal phosphate</keyword>
<reference evidence="4" key="1">
    <citation type="journal article" date="2010" name="ISME J.">
        <title>The complete genome sequence of the algal symbiont Dinoroseobacter shibae: a hitchhiker's guide to life in the sea.</title>
        <authorList>
            <person name="Wagner-Dobler I."/>
            <person name="Ballhausen B."/>
            <person name="Berger M."/>
            <person name="Brinkhoff T."/>
            <person name="Buchholz I."/>
            <person name="Bunk B."/>
            <person name="Cypionka H."/>
            <person name="Daniel R."/>
            <person name="Drepper T."/>
            <person name="Gerdts G."/>
            <person name="Hahnke S."/>
            <person name="Han C."/>
            <person name="Jahn D."/>
            <person name="Kalhoefer D."/>
            <person name="Kiss H."/>
            <person name="Klenk H.P."/>
            <person name="Kyrpides N."/>
            <person name="Liebl W."/>
            <person name="Liesegang H."/>
            <person name="Meincke L."/>
            <person name="Pati A."/>
            <person name="Petersen J."/>
            <person name="Piekarski T."/>
            <person name="Pommerenke C."/>
            <person name="Pradella S."/>
            <person name="Pukall R."/>
            <person name="Rabus R."/>
            <person name="Stackebrandt E."/>
            <person name="Thole S."/>
            <person name="Thompson L."/>
            <person name="Tielen P."/>
            <person name="Tomasch J."/>
            <person name="von Jan M."/>
            <person name="Wanphrut N."/>
            <person name="Wichels A."/>
            <person name="Zech H."/>
            <person name="Simon M."/>
        </authorList>
    </citation>
    <scope>NUCLEOTIDE SEQUENCE [LARGE SCALE GENOMIC DNA]</scope>
    <source>
        <strain evidence="4">DSM 16493 / NCIMB 14021 / DFL 12</strain>
    </source>
</reference>
<evidence type="ECO:0000313" key="3">
    <source>
        <dbReference type="EMBL" id="ABV93022.1"/>
    </source>
</evidence>
<keyword evidence="3" id="KW-0808">Transferase</keyword>
<dbReference type="KEGG" id="dsh:Dshi_1280"/>
<dbReference type="Proteomes" id="UP000006833">
    <property type="component" value="Chromosome"/>
</dbReference>
<organism evidence="3 4">
    <name type="scientific">Dinoroseobacter shibae (strain DSM 16493 / NCIMB 14021 / DFL 12)</name>
    <dbReference type="NCBI Taxonomy" id="398580"/>
    <lineage>
        <taxon>Bacteria</taxon>
        <taxon>Pseudomonadati</taxon>
        <taxon>Pseudomonadota</taxon>
        <taxon>Alphaproteobacteria</taxon>
        <taxon>Rhodobacterales</taxon>
        <taxon>Roseobacteraceae</taxon>
        <taxon>Dinoroseobacter</taxon>
    </lineage>
</organism>
<dbReference type="STRING" id="398580.Dshi_1280"/>
<dbReference type="OrthoDB" id="7801625at2"/>
<keyword evidence="4" id="KW-1185">Reference proteome</keyword>
<sequence length="421" mass="44401">MLHTEPTLLQDVRARFAHVETCPFTGARIFFENAGGALTLNSVVETSARLAAIPDNQGRANGASAALMEMIARGREDMRLFFNAPGGEVIVGESGTELLFRLIRAACLGTPEGVVLGSTVEHPATRSAADHWARAAGKTHVLVAHDPAAGRVSAAAYAADVTAQTRVATIVHTSPVTGIGMDIAEIAAEIRRRAPACFIIVDGIQHAAHGPIDIAGAGIDGYVVSPYKMFARHGYGVAWLSERLAALPHEHLLDAPGDPWEFGTRDTAAYATFTDVVDYLQWLGTSVGAKGGRRACLEAAGGAIAAQERALCEAMLHGIGNRAGLAALPGVQIIGGAENPHREGLVTFALAGRDCAQVVEKLNARGIRTHLRKADHYSGSVLKPLGIETSTRVSFCHYNSLDEVSAFLDAMAEIVDRPDGP</sequence>
<dbReference type="InterPro" id="IPR015421">
    <property type="entry name" value="PyrdxlP-dep_Trfase_major"/>
</dbReference>
<dbReference type="Gene3D" id="3.90.1150.10">
    <property type="entry name" value="Aspartate Aminotransferase, domain 1"/>
    <property type="match status" value="1"/>
</dbReference>
<dbReference type="Gene3D" id="3.40.640.10">
    <property type="entry name" value="Type I PLP-dependent aspartate aminotransferase-like (Major domain)"/>
    <property type="match status" value="1"/>
</dbReference>
<dbReference type="InterPro" id="IPR000192">
    <property type="entry name" value="Aminotrans_V_dom"/>
</dbReference>
<dbReference type="PANTHER" id="PTHR43586:SF21">
    <property type="entry name" value="PYRIDOXAL PHOSPHATE (PLP)-DEPENDENT ASPARTATE AMINOTRANSFERASE SUPERFAMILY"/>
    <property type="match status" value="1"/>
</dbReference>
<feature type="domain" description="Aminotransferase class V" evidence="2">
    <location>
        <begin position="29"/>
        <end position="407"/>
    </location>
</feature>
<dbReference type="InterPro" id="IPR015424">
    <property type="entry name" value="PyrdxlP-dep_Trfase"/>
</dbReference>
<proteinExistence type="predicted"/>
<dbReference type="GO" id="GO:0008483">
    <property type="term" value="F:transaminase activity"/>
    <property type="evidence" value="ECO:0007669"/>
    <property type="project" value="UniProtKB-KW"/>
</dbReference>
<evidence type="ECO:0000256" key="1">
    <source>
        <dbReference type="ARBA" id="ARBA00022898"/>
    </source>
</evidence>
<dbReference type="PANTHER" id="PTHR43586">
    <property type="entry name" value="CYSTEINE DESULFURASE"/>
    <property type="match status" value="1"/>
</dbReference>
<dbReference type="EMBL" id="CP000830">
    <property type="protein sequence ID" value="ABV93022.1"/>
    <property type="molecule type" value="Genomic_DNA"/>
</dbReference>
<dbReference type="InterPro" id="IPR015422">
    <property type="entry name" value="PyrdxlP-dep_Trfase_small"/>
</dbReference>
<protein>
    <submittedName>
        <fullName evidence="3">Aminotransferase class V</fullName>
    </submittedName>
</protein>
<evidence type="ECO:0000259" key="2">
    <source>
        <dbReference type="Pfam" id="PF00266"/>
    </source>
</evidence>
<accession>A8LIQ8</accession>
<dbReference type="HOGENOM" id="CLU_003433_2_2_5"/>
<dbReference type="SUPFAM" id="SSF53383">
    <property type="entry name" value="PLP-dependent transferases"/>
    <property type="match status" value="1"/>
</dbReference>
<dbReference type="RefSeq" id="WP_012177952.1">
    <property type="nucleotide sequence ID" value="NC_009952.1"/>
</dbReference>
<gene>
    <name evidence="3" type="ordered locus">Dshi_1280</name>
</gene>
<evidence type="ECO:0000313" key="4">
    <source>
        <dbReference type="Proteomes" id="UP000006833"/>
    </source>
</evidence>
<dbReference type="Pfam" id="PF00266">
    <property type="entry name" value="Aminotran_5"/>
    <property type="match status" value="1"/>
</dbReference>
<dbReference type="AlphaFoldDB" id="A8LIQ8"/>